<protein>
    <recommendedName>
        <fullName evidence="3">HAD family phosphatase</fullName>
    </recommendedName>
</protein>
<evidence type="ECO:0000313" key="2">
    <source>
        <dbReference type="Proteomes" id="UP001172731"/>
    </source>
</evidence>
<evidence type="ECO:0008006" key="3">
    <source>
        <dbReference type="Google" id="ProtNLM"/>
    </source>
</evidence>
<dbReference type="RefSeq" id="WP_301134081.1">
    <property type="nucleotide sequence ID" value="NZ_BAAAUQ010000014.1"/>
</dbReference>
<reference evidence="1" key="1">
    <citation type="submission" date="2021-06" db="EMBL/GenBank/DDBJ databases">
        <title>Genome-based taxonomic framework of Microbacterium strains isolated from marine environment, the description of four new species and reclassification of four preexisting species.</title>
        <authorList>
            <person name="Lee S.D."/>
            <person name="Kim S.-M."/>
            <person name="Byeon Y.-S."/>
            <person name="Yang H.L."/>
            <person name="Kim I.S."/>
        </authorList>
    </citation>
    <scope>NUCLEOTIDE SEQUENCE</scope>
    <source>
        <strain evidence="1">KACC 20510</strain>
    </source>
</reference>
<proteinExistence type="predicted"/>
<dbReference type="Proteomes" id="UP001172731">
    <property type="component" value="Unassembled WGS sequence"/>
</dbReference>
<name>A0ABT8FU18_9MICO</name>
<organism evidence="1 2">
    <name type="scientific">Microbacterium aurantiacum</name>
    <dbReference type="NCBI Taxonomy" id="162393"/>
    <lineage>
        <taxon>Bacteria</taxon>
        <taxon>Bacillati</taxon>
        <taxon>Actinomycetota</taxon>
        <taxon>Actinomycetes</taxon>
        <taxon>Micrococcales</taxon>
        <taxon>Microbacteriaceae</taxon>
        <taxon>Microbacterium</taxon>
    </lineage>
</organism>
<dbReference type="EMBL" id="JAHWXI010000009">
    <property type="protein sequence ID" value="MDN4464592.1"/>
    <property type="molecule type" value="Genomic_DNA"/>
</dbReference>
<sequence length="86" mass="9416">MSELHHLTDVRAVVFDVGETLVDETAQWTRAARTAGVTPFALMGVLGALIERGEDHRDAWRILGVDPPKRGEQIGADLYPAHRSPA</sequence>
<keyword evidence="2" id="KW-1185">Reference proteome</keyword>
<evidence type="ECO:0000313" key="1">
    <source>
        <dbReference type="EMBL" id="MDN4464592.1"/>
    </source>
</evidence>
<gene>
    <name evidence="1" type="ORF">KZC48_09280</name>
</gene>
<comment type="caution">
    <text evidence="1">The sequence shown here is derived from an EMBL/GenBank/DDBJ whole genome shotgun (WGS) entry which is preliminary data.</text>
</comment>
<accession>A0ABT8FU18</accession>